<organism evidence="1 2">
    <name type="scientific">Diphasiastrum complanatum</name>
    <name type="common">Issler's clubmoss</name>
    <name type="synonym">Lycopodium complanatum</name>
    <dbReference type="NCBI Taxonomy" id="34168"/>
    <lineage>
        <taxon>Eukaryota</taxon>
        <taxon>Viridiplantae</taxon>
        <taxon>Streptophyta</taxon>
        <taxon>Embryophyta</taxon>
        <taxon>Tracheophyta</taxon>
        <taxon>Lycopodiopsida</taxon>
        <taxon>Lycopodiales</taxon>
        <taxon>Lycopodiaceae</taxon>
        <taxon>Lycopodioideae</taxon>
        <taxon>Diphasiastrum</taxon>
    </lineage>
</organism>
<comment type="caution">
    <text evidence="1">The sequence shown here is derived from an EMBL/GenBank/DDBJ whole genome shotgun (WGS) entry which is preliminary data.</text>
</comment>
<gene>
    <name evidence="1" type="ORF">O6H91_17G002700</name>
</gene>
<proteinExistence type="predicted"/>
<reference evidence="2" key="1">
    <citation type="journal article" date="2024" name="Proc. Natl. Acad. Sci. U.S.A.">
        <title>Extraordinary preservation of gene collinearity over three hundred million years revealed in homosporous lycophytes.</title>
        <authorList>
            <person name="Li C."/>
            <person name="Wickell D."/>
            <person name="Kuo L.Y."/>
            <person name="Chen X."/>
            <person name="Nie B."/>
            <person name="Liao X."/>
            <person name="Peng D."/>
            <person name="Ji J."/>
            <person name="Jenkins J."/>
            <person name="Williams M."/>
            <person name="Shu S."/>
            <person name="Plott C."/>
            <person name="Barry K."/>
            <person name="Rajasekar S."/>
            <person name="Grimwood J."/>
            <person name="Han X."/>
            <person name="Sun S."/>
            <person name="Hou Z."/>
            <person name="He W."/>
            <person name="Dai G."/>
            <person name="Sun C."/>
            <person name="Schmutz J."/>
            <person name="Leebens-Mack J.H."/>
            <person name="Li F.W."/>
            <person name="Wang L."/>
        </authorList>
    </citation>
    <scope>NUCLEOTIDE SEQUENCE [LARGE SCALE GENOMIC DNA]</scope>
    <source>
        <strain evidence="2">cv. PW_Plant_1</strain>
    </source>
</reference>
<keyword evidence="2" id="KW-1185">Reference proteome</keyword>
<evidence type="ECO:0000313" key="1">
    <source>
        <dbReference type="EMBL" id="KAJ7524382.1"/>
    </source>
</evidence>
<name>A0ACC2B3N2_DIPCM</name>
<evidence type="ECO:0000313" key="2">
    <source>
        <dbReference type="Proteomes" id="UP001162992"/>
    </source>
</evidence>
<accession>A0ACC2B3N2</accession>
<protein>
    <submittedName>
        <fullName evidence="1">Uncharacterized protein</fullName>
    </submittedName>
</protein>
<dbReference type="Proteomes" id="UP001162992">
    <property type="component" value="Chromosome 17"/>
</dbReference>
<dbReference type="EMBL" id="CM055108">
    <property type="protein sequence ID" value="KAJ7524382.1"/>
    <property type="molecule type" value="Genomic_DNA"/>
</dbReference>
<sequence>MRILHTSTLWSSLGDWLMGAVVPHCGTTTAQSSEHNRRSRDSSHGTADVLGPNVVCSIFGCRKGNMSLCIQKNVKEPPLLLLEFSMPTSVLLKEMSSESLQILLQCVRPPVAAGQMSQSIFSEPVWSMCCNGAEVGVAVKREASRADQKLLRLIRKVSVGLVVIPGKTGTSKDEDTICMRAIYERVVNSADSESYHMISPQDGPRQELSLFLLRS</sequence>